<keyword evidence="2" id="KW-1133">Transmembrane helix</keyword>
<keyword evidence="2" id="KW-0472">Membrane</keyword>
<evidence type="ECO:0000256" key="2">
    <source>
        <dbReference type="SAM" id="Phobius"/>
    </source>
</evidence>
<dbReference type="Proteomes" id="UP000195611">
    <property type="component" value="Unassembled WGS sequence"/>
</dbReference>
<gene>
    <name evidence="4" type="ORF">FM115_05100</name>
</gene>
<evidence type="ECO:0000259" key="3">
    <source>
        <dbReference type="Pfam" id="PF14145"/>
    </source>
</evidence>
<accession>A0A1R4JEF3</accession>
<dbReference type="Pfam" id="PF14145">
    <property type="entry name" value="YrhK"/>
    <property type="match status" value="1"/>
</dbReference>
<name>A0A1R4JEF3_9LACT</name>
<evidence type="ECO:0000313" key="5">
    <source>
        <dbReference type="Proteomes" id="UP000195611"/>
    </source>
</evidence>
<proteinExistence type="predicted"/>
<evidence type="ECO:0000256" key="1">
    <source>
        <dbReference type="SAM" id="MobiDB-lite"/>
    </source>
</evidence>
<feature type="transmembrane region" description="Helical" evidence="2">
    <location>
        <begin position="44"/>
        <end position="64"/>
    </location>
</feature>
<dbReference type="AlphaFoldDB" id="A0A1R4JEF3"/>
<feature type="region of interest" description="Disordered" evidence="1">
    <location>
        <begin position="123"/>
        <end position="184"/>
    </location>
</feature>
<feature type="domain" description="YrhK" evidence="3">
    <location>
        <begin position="45"/>
        <end position="100"/>
    </location>
</feature>
<sequence length="184" mass="21553">MLNIEKIKGTDGMPRVETKEHDVNPRKDEDMIVKVGKFRLYFQNYYTIISLGNDLATGTLYLIGSLTQAFTDADVIGNYLYIFASFFLLMRPIIRIIHNIYLYKENQYRRDILGEKLDDGYYDDSEENGISQNEQKQKEEKTTQNKGNKEVKEIKEQEEKEDADKEIEIISDNKNKEQTESESK</sequence>
<keyword evidence="2" id="KW-0812">Transmembrane</keyword>
<feature type="transmembrane region" description="Helical" evidence="2">
    <location>
        <begin position="76"/>
        <end position="94"/>
    </location>
</feature>
<dbReference type="EMBL" id="FUKW01000075">
    <property type="protein sequence ID" value="SJN30398.1"/>
    <property type="molecule type" value="Genomic_DNA"/>
</dbReference>
<reference evidence="4 5" key="1">
    <citation type="submission" date="2017-02" db="EMBL/GenBank/DDBJ databases">
        <authorList>
            <person name="Peterson S.W."/>
        </authorList>
    </citation>
    <scope>NUCLEOTIDE SEQUENCE [LARGE SCALE GENOMIC DNA]</scope>
    <source>
        <strain evidence="4 5">42ea</strain>
    </source>
</reference>
<dbReference type="RefSeq" id="WP_087057980.1">
    <property type="nucleotide sequence ID" value="NZ_FUKW01000075.1"/>
</dbReference>
<organism evidence="4 5">
    <name type="scientific">Marinilactibacillus psychrotolerans 42ea</name>
    <dbReference type="NCBI Taxonomy" id="1255609"/>
    <lineage>
        <taxon>Bacteria</taxon>
        <taxon>Bacillati</taxon>
        <taxon>Bacillota</taxon>
        <taxon>Bacilli</taxon>
        <taxon>Lactobacillales</taxon>
        <taxon>Carnobacteriaceae</taxon>
        <taxon>Marinilactibacillus</taxon>
    </lineage>
</organism>
<dbReference type="InterPro" id="IPR025424">
    <property type="entry name" value="YrhK_domain"/>
</dbReference>
<evidence type="ECO:0000313" key="4">
    <source>
        <dbReference type="EMBL" id="SJN30398.1"/>
    </source>
</evidence>
<protein>
    <recommendedName>
        <fullName evidence="3">YrhK domain-containing protein</fullName>
    </recommendedName>
</protein>
<feature type="compositionally biased region" description="Basic and acidic residues" evidence="1">
    <location>
        <begin position="135"/>
        <end position="184"/>
    </location>
</feature>